<comment type="caution">
    <text evidence="2">The sequence shown here is derived from an EMBL/GenBank/DDBJ whole genome shotgun (WGS) entry which is preliminary data.</text>
</comment>
<dbReference type="EMBL" id="JAJNDB010000001">
    <property type="protein sequence ID" value="MCD2193560.1"/>
    <property type="molecule type" value="Genomic_DNA"/>
</dbReference>
<name>A0ABS8P5M4_9PSEU</name>
<dbReference type="RefSeq" id="WP_230731818.1">
    <property type="nucleotide sequence ID" value="NZ_JAJNDB010000001.1"/>
</dbReference>
<accession>A0ABS8P5M4</accession>
<proteinExistence type="predicted"/>
<organism evidence="2 3">
    <name type="scientific">Actinomycetospora endophytica</name>
    <dbReference type="NCBI Taxonomy" id="2291215"/>
    <lineage>
        <taxon>Bacteria</taxon>
        <taxon>Bacillati</taxon>
        <taxon>Actinomycetota</taxon>
        <taxon>Actinomycetes</taxon>
        <taxon>Pseudonocardiales</taxon>
        <taxon>Pseudonocardiaceae</taxon>
        <taxon>Actinomycetospora</taxon>
    </lineage>
</organism>
<keyword evidence="1" id="KW-0472">Membrane</keyword>
<evidence type="ECO:0000313" key="2">
    <source>
        <dbReference type="EMBL" id="MCD2193560.1"/>
    </source>
</evidence>
<keyword evidence="3" id="KW-1185">Reference proteome</keyword>
<dbReference type="InterPro" id="IPR025338">
    <property type="entry name" value="DUF4244"/>
</dbReference>
<protein>
    <submittedName>
        <fullName evidence="2">DUF4244 domain-containing protein</fullName>
    </submittedName>
</protein>
<gene>
    <name evidence="2" type="ORF">LQ327_09210</name>
</gene>
<evidence type="ECO:0000256" key="1">
    <source>
        <dbReference type="SAM" id="Phobius"/>
    </source>
</evidence>
<keyword evidence="1" id="KW-1133">Transmembrane helix</keyword>
<dbReference type="Pfam" id="PF14029">
    <property type="entry name" value="DUF4244"/>
    <property type="match status" value="1"/>
</dbReference>
<sequence>MENPTTVVALLFARLAALARDDRGMSTVEYAIGLIAAAAFAGLLFVIINAPAVMGALTGLIQRSLTPAGG</sequence>
<dbReference type="Proteomes" id="UP001199469">
    <property type="component" value="Unassembled WGS sequence"/>
</dbReference>
<reference evidence="2 3" key="1">
    <citation type="submission" date="2021-11" db="EMBL/GenBank/DDBJ databases">
        <title>Draft genome sequence of Actinomycetospora sp. SF1 isolated from the rhizosphere soil.</title>
        <authorList>
            <person name="Duangmal K."/>
            <person name="Chantavorakit T."/>
        </authorList>
    </citation>
    <scope>NUCLEOTIDE SEQUENCE [LARGE SCALE GENOMIC DNA]</scope>
    <source>
        <strain evidence="2 3">TBRC 5722</strain>
    </source>
</reference>
<keyword evidence="1" id="KW-0812">Transmembrane</keyword>
<evidence type="ECO:0000313" key="3">
    <source>
        <dbReference type="Proteomes" id="UP001199469"/>
    </source>
</evidence>
<feature type="transmembrane region" description="Helical" evidence="1">
    <location>
        <begin position="35"/>
        <end position="61"/>
    </location>
</feature>